<dbReference type="PANTHER" id="PTHR47053">
    <property type="entry name" value="MUREIN DD-ENDOPEPTIDASE MEPH-RELATED"/>
    <property type="match status" value="1"/>
</dbReference>
<gene>
    <name evidence="7" type="ORF">FHP91_14990</name>
</gene>
<feature type="chain" id="PRO_5022019577" evidence="5">
    <location>
        <begin position="25"/>
        <end position="180"/>
    </location>
</feature>
<dbReference type="SUPFAM" id="SSF54001">
    <property type="entry name" value="Cysteine proteinases"/>
    <property type="match status" value="1"/>
</dbReference>
<dbReference type="InterPro" id="IPR038765">
    <property type="entry name" value="Papain-like_cys_pep_sf"/>
</dbReference>
<evidence type="ECO:0000256" key="2">
    <source>
        <dbReference type="ARBA" id="ARBA00022670"/>
    </source>
</evidence>
<evidence type="ECO:0000256" key="3">
    <source>
        <dbReference type="ARBA" id="ARBA00022801"/>
    </source>
</evidence>
<name>A0A557QJR4_9RHOO</name>
<dbReference type="Gene3D" id="3.90.1720.10">
    <property type="entry name" value="endopeptidase domain like (from Nostoc punctiforme)"/>
    <property type="match status" value="1"/>
</dbReference>
<sequence length="180" mass="19293">MGIRHALPVAALLLALTLPGTAYSTENASAALAEPNSKPVSAGAPISELIVQGLAYLDTPYRFGGNSRDTGIDCSALVQQVFQRALGLDLPRTTSELAKIGDSLKRAQLKAGDLVFFNTRRRAYSHVGIYLGSDRFLHAPSSGGKVRIESLNARYWNKRFNGGRRVVSHTASPTIAATLQ</sequence>
<dbReference type="EMBL" id="VMNK01000015">
    <property type="protein sequence ID" value="TVO53107.1"/>
    <property type="molecule type" value="Genomic_DNA"/>
</dbReference>
<keyword evidence="8" id="KW-1185">Reference proteome</keyword>
<dbReference type="GO" id="GO:0006508">
    <property type="term" value="P:proteolysis"/>
    <property type="evidence" value="ECO:0007669"/>
    <property type="project" value="UniProtKB-KW"/>
</dbReference>
<organism evidence="7 8">
    <name type="scientific">Denitromonas halophila</name>
    <dbReference type="NCBI Taxonomy" id="1629404"/>
    <lineage>
        <taxon>Bacteria</taxon>
        <taxon>Pseudomonadati</taxon>
        <taxon>Pseudomonadota</taxon>
        <taxon>Betaproteobacteria</taxon>
        <taxon>Rhodocyclales</taxon>
        <taxon>Zoogloeaceae</taxon>
        <taxon>Denitromonas</taxon>
    </lineage>
</organism>
<comment type="caution">
    <text evidence="7">The sequence shown here is derived from an EMBL/GenBank/DDBJ whole genome shotgun (WGS) entry which is preliminary data.</text>
</comment>
<evidence type="ECO:0000259" key="6">
    <source>
        <dbReference type="PROSITE" id="PS51935"/>
    </source>
</evidence>
<comment type="similarity">
    <text evidence="1">Belongs to the peptidase C40 family.</text>
</comment>
<feature type="signal peptide" evidence="5">
    <location>
        <begin position="1"/>
        <end position="24"/>
    </location>
</feature>
<protein>
    <submittedName>
        <fullName evidence="7">Glycoside hydrolase</fullName>
    </submittedName>
</protein>
<dbReference type="Pfam" id="PF00877">
    <property type="entry name" value="NLPC_P60"/>
    <property type="match status" value="1"/>
</dbReference>
<dbReference type="PANTHER" id="PTHR47053:SF1">
    <property type="entry name" value="MUREIN DD-ENDOPEPTIDASE MEPH-RELATED"/>
    <property type="match status" value="1"/>
</dbReference>
<dbReference type="PROSITE" id="PS51935">
    <property type="entry name" value="NLPC_P60"/>
    <property type="match status" value="1"/>
</dbReference>
<evidence type="ECO:0000313" key="7">
    <source>
        <dbReference type="EMBL" id="TVO53107.1"/>
    </source>
</evidence>
<evidence type="ECO:0000256" key="5">
    <source>
        <dbReference type="SAM" id="SignalP"/>
    </source>
</evidence>
<evidence type="ECO:0000313" key="8">
    <source>
        <dbReference type="Proteomes" id="UP000319502"/>
    </source>
</evidence>
<dbReference type="Proteomes" id="UP000319502">
    <property type="component" value="Unassembled WGS sequence"/>
</dbReference>
<keyword evidence="2" id="KW-0645">Protease</keyword>
<proteinExistence type="inferred from homology"/>
<dbReference type="GO" id="GO:0008234">
    <property type="term" value="F:cysteine-type peptidase activity"/>
    <property type="evidence" value="ECO:0007669"/>
    <property type="project" value="UniProtKB-KW"/>
</dbReference>
<accession>A0A557QJR4</accession>
<dbReference type="AlphaFoldDB" id="A0A557QJR4"/>
<reference evidence="7 8" key="1">
    <citation type="submission" date="2019-07" db="EMBL/GenBank/DDBJ databases">
        <title>The pathways for chlorine oxyanion respiration interact through the shared metabolite chlorate.</title>
        <authorList>
            <person name="Barnum T.P."/>
            <person name="Cheng Y."/>
            <person name="Hill K.A."/>
            <person name="Lucas L.N."/>
            <person name="Carlson H.K."/>
            <person name="Coates J.D."/>
        </authorList>
    </citation>
    <scope>NUCLEOTIDE SEQUENCE [LARGE SCALE GENOMIC DNA]</scope>
    <source>
        <strain evidence="7 8">SFB-3</strain>
    </source>
</reference>
<dbReference type="OrthoDB" id="9807055at2"/>
<keyword evidence="4" id="KW-0788">Thiol protease</keyword>
<evidence type="ECO:0000256" key="4">
    <source>
        <dbReference type="ARBA" id="ARBA00022807"/>
    </source>
</evidence>
<dbReference type="InterPro" id="IPR000064">
    <property type="entry name" value="NLP_P60_dom"/>
</dbReference>
<feature type="domain" description="NlpC/P60" evidence="6">
    <location>
        <begin position="43"/>
        <end position="167"/>
    </location>
</feature>
<keyword evidence="5" id="KW-0732">Signal</keyword>
<dbReference type="InterPro" id="IPR051202">
    <property type="entry name" value="Peptidase_C40"/>
</dbReference>
<evidence type="ECO:0000256" key="1">
    <source>
        <dbReference type="ARBA" id="ARBA00007074"/>
    </source>
</evidence>
<keyword evidence="3 7" id="KW-0378">Hydrolase</keyword>